<keyword evidence="5" id="KW-1185">Reference proteome</keyword>
<dbReference type="PANTHER" id="PTHR13817:SF151">
    <property type="entry name" value="TITIN"/>
    <property type="match status" value="1"/>
</dbReference>
<dbReference type="PROSITE" id="PS50835">
    <property type="entry name" value="IG_LIKE"/>
    <property type="match status" value="1"/>
</dbReference>
<reference evidence="6" key="1">
    <citation type="submission" date="2017-02" db="UniProtKB">
        <authorList>
            <consortium name="WormBaseParasite"/>
        </authorList>
    </citation>
    <scope>IDENTIFICATION</scope>
</reference>
<dbReference type="InterPro" id="IPR050964">
    <property type="entry name" value="Striated_Muscle_Regulatory"/>
</dbReference>
<evidence type="ECO:0000259" key="4">
    <source>
        <dbReference type="PROSITE" id="PS50853"/>
    </source>
</evidence>
<dbReference type="InterPro" id="IPR003961">
    <property type="entry name" value="FN3_dom"/>
</dbReference>
<feature type="region of interest" description="Disordered" evidence="2">
    <location>
        <begin position="82"/>
        <end position="111"/>
    </location>
</feature>
<dbReference type="GO" id="GO:0045214">
    <property type="term" value="P:sarcomere organization"/>
    <property type="evidence" value="ECO:0007669"/>
    <property type="project" value="TreeGrafter"/>
</dbReference>
<dbReference type="PROSITE" id="PS50853">
    <property type="entry name" value="FN3"/>
    <property type="match status" value="4"/>
</dbReference>
<dbReference type="InterPro" id="IPR036179">
    <property type="entry name" value="Ig-like_dom_sf"/>
</dbReference>
<dbReference type="Pfam" id="PF07679">
    <property type="entry name" value="I-set"/>
    <property type="match status" value="2"/>
</dbReference>
<dbReference type="InterPro" id="IPR007110">
    <property type="entry name" value="Ig-like_dom"/>
</dbReference>
<dbReference type="SMART" id="SM00060">
    <property type="entry name" value="FN3"/>
    <property type="match status" value="4"/>
</dbReference>
<dbReference type="SUPFAM" id="SSF49265">
    <property type="entry name" value="Fibronectin type III"/>
    <property type="match status" value="2"/>
</dbReference>
<dbReference type="GO" id="GO:0031430">
    <property type="term" value="C:M band"/>
    <property type="evidence" value="ECO:0007669"/>
    <property type="project" value="TreeGrafter"/>
</dbReference>
<dbReference type="STRING" id="1147741.A0A0R3RN22"/>
<feature type="compositionally biased region" description="Polar residues" evidence="2">
    <location>
        <begin position="86"/>
        <end position="95"/>
    </location>
</feature>
<dbReference type="Pfam" id="PF00041">
    <property type="entry name" value="fn3"/>
    <property type="match status" value="4"/>
</dbReference>
<dbReference type="Proteomes" id="UP000050640">
    <property type="component" value="Unplaced"/>
</dbReference>
<dbReference type="PANTHER" id="PTHR13817">
    <property type="entry name" value="TITIN"/>
    <property type="match status" value="1"/>
</dbReference>
<sequence length="560" mass="62745">RPTSPQGPLEVSDIFENKCKLSWKPPEDDGGEPITYYEVEKFDEEVGKWISCGKVKDTVAHINDLQKGHSYQFRVRAVNQEGASDPLSTKNSTLAKNPYDEPGRPSTPEVTDWDVDRVNLAWEPPDNDGGDPISGYVIEKRKKHAKDWVECGKTDGPECEASILGLKESEEYQFRIRAVNKAGMGEPSDSSRRVIAKPRNLKPHIHRESMRTVIIKVGQGVEFDVPVNGEPPPEKVWIFNDKPIESDGHITITNEDYRTLYILKNATRKHTGKYTLTASNVNGTDKHAVEVTVIGRPSTPEGPLEVSDIHADHMNLEWKPPEDDGGLPIDHYEIEKMDMSTGRWVPCGRSQDCKSTVQNLQEGKTYQFRVRAVNKEGESDPLATEGDGFLAKNPYDVPGKVNKPEIVDWDKDHVDLQWKSPDDGGSPVEEYVVEMKDEHGKWIEAMRIPGSETSARVGNLKEGEEYQFRIIAKNKAGYGEPSNPSDHVIAKPRNLAPHIHREDVEDTTIKVGQPLRFTVHIDGEPPPKVTWSCNGGSVDSNIAIENEDYITKFTLTKASR</sequence>
<accession>A0A0R3RN22</accession>
<dbReference type="FunFam" id="2.60.40.10:FF:000056">
    <property type="entry name" value="twitchin isoform X4"/>
    <property type="match status" value="4"/>
</dbReference>
<dbReference type="AlphaFoldDB" id="A0A0R3RN22"/>
<keyword evidence="1" id="KW-0677">Repeat</keyword>
<feature type="domain" description="Fibronectin type-III" evidence="4">
    <location>
        <begin position="5"/>
        <end position="98"/>
    </location>
</feature>
<name>A0A0R3RN22_9BILA</name>
<evidence type="ECO:0000313" key="5">
    <source>
        <dbReference type="Proteomes" id="UP000050640"/>
    </source>
</evidence>
<feature type="domain" description="Ig-like" evidence="3">
    <location>
        <begin position="203"/>
        <end position="292"/>
    </location>
</feature>
<dbReference type="InterPro" id="IPR013783">
    <property type="entry name" value="Ig-like_fold"/>
</dbReference>
<feature type="domain" description="Fibronectin type-III" evidence="4">
    <location>
        <begin position="104"/>
        <end position="199"/>
    </location>
</feature>
<dbReference type="SMART" id="SM00409">
    <property type="entry name" value="IG"/>
    <property type="match status" value="1"/>
</dbReference>
<evidence type="ECO:0000259" key="3">
    <source>
        <dbReference type="PROSITE" id="PS50835"/>
    </source>
</evidence>
<dbReference type="CDD" id="cd00063">
    <property type="entry name" value="FN3"/>
    <property type="match status" value="4"/>
</dbReference>
<dbReference type="WBParaSite" id="EEL_0000288201-mRNA-1">
    <property type="protein sequence ID" value="EEL_0000288201-mRNA-1"/>
    <property type="gene ID" value="EEL_0000288201"/>
</dbReference>
<dbReference type="InterPro" id="IPR003599">
    <property type="entry name" value="Ig_sub"/>
</dbReference>
<dbReference type="PRINTS" id="PR00014">
    <property type="entry name" value="FNTYPEIII"/>
</dbReference>
<dbReference type="SUPFAM" id="SSF48726">
    <property type="entry name" value="Immunoglobulin"/>
    <property type="match status" value="2"/>
</dbReference>
<evidence type="ECO:0000313" key="6">
    <source>
        <dbReference type="WBParaSite" id="EEL_0000288201-mRNA-1"/>
    </source>
</evidence>
<evidence type="ECO:0000256" key="2">
    <source>
        <dbReference type="SAM" id="MobiDB-lite"/>
    </source>
</evidence>
<dbReference type="InterPro" id="IPR036116">
    <property type="entry name" value="FN3_sf"/>
</dbReference>
<dbReference type="InterPro" id="IPR013098">
    <property type="entry name" value="Ig_I-set"/>
</dbReference>
<proteinExistence type="predicted"/>
<evidence type="ECO:0000256" key="1">
    <source>
        <dbReference type="ARBA" id="ARBA00022737"/>
    </source>
</evidence>
<dbReference type="Gene3D" id="2.60.40.10">
    <property type="entry name" value="Immunoglobulins"/>
    <property type="match status" value="6"/>
</dbReference>
<feature type="domain" description="Fibronectin type-III" evidence="4">
    <location>
        <begin position="300"/>
        <end position="394"/>
    </location>
</feature>
<dbReference type="FunFam" id="2.60.40.10:FF:000567">
    <property type="entry name" value="Uncharacterized protein, isoform G"/>
    <property type="match status" value="1"/>
</dbReference>
<feature type="domain" description="Fibronectin type-III" evidence="4">
    <location>
        <begin position="397"/>
        <end position="493"/>
    </location>
</feature>
<protein>
    <submittedName>
        <fullName evidence="6">Titin</fullName>
    </submittedName>
</protein>
<organism evidence="5 6">
    <name type="scientific">Elaeophora elaphi</name>
    <dbReference type="NCBI Taxonomy" id="1147741"/>
    <lineage>
        <taxon>Eukaryota</taxon>
        <taxon>Metazoa</taxon>
        <taxon>Ecdysozoa</taxon>
        <taxon>Nematoda</taxon>
        <taxon>Chromadorea</taxon>
        <taxon>Rhabditida</taxon>
        <taxon>Spirurina</taxon>
        <taxon>Spiruromorpha</taxon>
        <taxon>Filarioidea</taxon>
        <taxon>Onchocercidae</taxon>
        <taxon>Elaeophora</taxon>
    </lineage>
</organism>